<dbReference type="CDD" id="cd05387">
    <property type="entry name" value="BY-kinase"/>
    <property type="match status" value="1"/>
</dbReference>
<organism evidence="4 5">
    <name type="scientific">Puniceibacterium antarcticum</name>
    <dbReference type="NCBI Taxonomy" id="1206336"/>
    <lineage>
        <taxon>Bacteria</taxon>
        <taxon>Pseudomonadati</taxon>
        <taxon>Pseudomonadota</taxon>
        <taxon>Alphaproteobacteria</taxon>
        <taxon>Rhodobacterales</taxon>
        <taxon>Paracoccaceae</taxon>
        <taxon>Puniceibacterium</taxon>
    </lineage>
</organism>
<keyword evidence="5" id="KW-1185">Reference proteome</keyword>
<dbReference type="Pfam" id="PF10609">
    <property type="entry name" value="ParA"/>
    <property type="match status" value="1"/>
</dbReference>
<proteinExistence type="predicted"/>
<dbReference type="EMBL" id="AWWI01000049">
    <property type="protein sequence ID" value="PIL20984.1"/>
    <property type="molecule type" value="Genomic_DNA"/>
</dbReference>
<dbReference type="RefSeq" id="WP_099910225.1">
    <property type="nucleotide sequence ID" value="NZ_AWWI01000049.1"/>
</dbReference>
<protein>
    <submittedName>
        <fullName evidence="4">Uncharacterized protein</fullName>
    </submittedName>
</protein>
<evidence type="ECO:0000313" key="4">
    <source>
        <dbReference type="EMBL" id="PIL20984.1"/>
    </source>
</evidence>
<dbReference type="SUPFAM" id="SSF52540">
    <property type="entry name" value="P-loop containing nucleoside triphosphate hydrolases"/>
    <property type="match status" value="1"/>
</dbReference>
<evidence type="ECO:0000256" key="3">
    <source>
        <dbReference type="SAM" id="MobiDB-lite"/>
    </source>
</evidence>
<gene>
    <name evidence="4" type="ORF">P775_06875</name>
</gene>
<keyword evidence="1" id="KW-0547">Nucleotide-binding</keyword>
<dbReference type="InterPro" id="IPR027417">
    <property type="entry name" value="P-loop_NTPase"/>
</dbReference>
<comment type="caution">
    <text evidence="4">The sequence shown here is derived from an EMBL/GenBank/DDBJ whole genome shotgun (WGS) entry which is preliminary data.</text>
</comment>
<dbReference type="InterPro" id="IPR005702">
    <property type="entry name" value="Wzc-like_C"/>
</dbReference>
<dbReference type="AlphaFoldDB" id="A0A2G8RHD0"/>
<evidence type="ECO:0000256" key="1">
    <source>
        <dbReference type="ARBA" id="ARBA00022741"/>
    </source>
</evidence>
<evidence type="ECO:0000256" key="2">
    <source>
        <dbReference type="ARBA" id="ARBA00022840"/>
    </source>
</evidence>
<feature type="region of interest" description="Disordered" evidence="3">
    <location>
        <begin position="1"/>
        <end position="35"/>
    </location>
</feature>
<accession>A0A2G8RHD0</accession>
<feature type="compositionally biased region" description="Low complexity" evidence="3">
    <location>
        <begin position="7"/>
        <end position="18"/>
    </location>
</feature>
<dbReference type="PANTHER" id="PTHR32309:SF31">
    <property type="entry name" value="CAPSULAR EXOPOLYSACCHARIDE FAMILY"/>
    <property type="match status" value="1"/>
</dbReference>
<sequence>MDKIQSAIAKARAARGNAPSSGSRASEPPREPSGDVRAAWQALPGLTLSGDQMERKRIVAFRGGSTATDVDMMRTRVLQQMRANNWRRLAITSPSAGCGKSTVALNLAFSLARQPDLHTLLLELDLRRPRLGSTLDVRRDISFAAVLEGTEPFEKNAMRHGDNLAIATNPGPSRNPAELLNGPHVAEVLAEIEARYDPTLTIFDMPPMLMTDDTMAFVGQVDCVLLVAAAETTTIKEIDLCERELASQTNVMGVILNKCRYMGQEYGYGYHD</sequence>
<dbReference type="PANTHER" id="PTHR32309">
    <property type="entry name" value="TYROSINE-PROTEIN KINASE"/>
    <property type="match status" value="1"/>
</dbReference>
<keyword evidence="2" id="KW-0067">ATP-binding</keyword>
<dbReference type="OrthoDB" id="9775724at2"/>
<dbReference type="InterPro" id="IPR050445">
    <property type="entry name" value="Bact_polysacc_biosynth/exp"/>
</dbReference>
<dbReference type="Gene3D" id="3.40.50.300">
    <property type="entry name" value="P-loop containing nucleotide triphosphate hydrolases"/>
    <property type="match status" value="1"/>
</dbReference>
<dbReference type="Proteomes" id="UP000231259">
    <property type="component" value="Unassembled WGS sequence"/>
</dbReference>
<dbReference type="InterPro" id="IPR033756">
    <property type="entry name" value="YlxH/NBP35"/>
</dbReference>
<name>A0A2G8RHD0_9RHOB</name>
<reference evidence="4 5" key="1">
    <citation type="submission" date="2013-09" db="EMBL/GenBank/DDBJ databases">
        <title>Genome sequencing of Phaeobacter antarcticus sp. nov. SM1211.</title>
        <authorList>
            <person name="Zhang X.-Y."/>
            <person name="Liu C."/>
            <person name="Chen X.-L."/>
            <person name="Xie B.-B."/>
            <person name="Qin Q.-L."/>
            <person name="Rong J.-C."/>
            <person name="Zhang Y.-Z."/>
        </authorList>
    </citation>
    <scope>NUCLEOTIDE SEQUENCE [LARGE SCALE GENOMIC DNA]</scope>
    <source>
        <strain evidence="4 5">SM1211</strain>
    </source>
</reference>
<evidence type="ECO:0000313" key="5">
    <source>
        <dbReference type="Proteomes" id="UP000231259"/>
    </source>
</evidence>